<feature type="compositionally biased region" description="Low complexity" evidence="3">
    <location>
        <begin position="61"/>
        <end position="74"/>
    </location>
</feature>
<protein>
    <recommendedName>
        <fullName evidence="2">Biogenesis of lysosome-related organelles complex 1 subunit 1</fullName>
    </recommendedName>
</protein>
<proteinExistence type="inferred from homology"/>
<comment type="caution">
    <text evidence="4">The sequence shown here is derived from an EMBL/GenBank/DDBJ whole genome shotgun (WGS) entry which is preliminary data.</text>
</comment>
<evidence type="ECO:0000256" key="3">
    <source>
        <dbReference type="SAM" id="MobiDB-lite"/>
    </source>
</evidence>
<evidence type="ECO:0000256" key="1">
    <source>
        <dbReference type="ARBA" id="ARBA00007133"/>
    </source>
</evidence>
<feature type="compositionally biased region" description="Polar residues" evidence="3">
    <location>
        <begin position="31"/>
        <end position="60"/>
    </location>
</feature>
<dbReference type="EMBL" id="JAPCWZ010000005">
    <property type="protein sequence ID" value="KAK8862994.1"/>
    <property type="molecule type" value="Genomic_DNA"/>
</dbReference>
<comment type="similarity">
    <text evidence="1">Belongs to the BLOC1S1 family.</text>
</comment>
<feature type="compositionally biased region" description="Low complexity" evidence="3">
    <location>
        <begin position="406"/>
        <end position="418"/>
    </location>
</feature>
<evidence type="ECO:0000313" key="4">
    <source>
        <dbReference type="EMBL" id="KAK8862994.1"/>
    </source>
</evidence>
<feature type="compositionally biased region" description="Low complexity" evidence="3">
    <location>
        <begin position="291"/>
        <end position="304"/>
    </location>
</feature>
<feature type="compositionally biased region" description="Low complexity" evidence="3">
    <location>
        <begin position="84"/>
        <end position="103"/>
    </location>
</feature>
<evidence type="ECO:0000256" key="2">
    <source>
        <dbReference type="ARBA" id="ARBA00019577"/>
    </source>
</evidence>
<dbReference type="Proteomes" id="UP001390339">
    <property type="component" value="Unassembled WGS sequence"/>
</dbReference>
<accession>A0ABR2IHF3</accession>
<feature type="compositionally biased region" description="Basic and acidic residues" evidence="3">
    <location>
        <begin position="312"/>
        <end position="326"/>
    </location>
</feature>
<organism evidence="4 5">
    <name type="scientific">Apiospora arundinis</name>
    <dbReference type="NCBI Taxonomy" id="335852"/>
    <lineage>
        <taxon>Eukaryota</taxon>
        <taxon>Fungi</taxon>
        <taxon>Dikarya</taxon>
        <taxon>Ascomycota</taxon>
        <taxon>Pezizomycotina</taxon>
        <taxon>Sordariomycetes</taxon>
        <taxon>Xylariomycetidae</taxon>
        <taxon>Amphisphaeriales</taxon>
        <taxon>Apiosporaceae</taxon>
        <taxon>Apiospora</taxon>
    </lineage>
</organism>
<reference evidence="4 5" key="1">
    <citation type="journal article" date="2024" name="IMA Fungus">
        <title>Apiospora arundinis, a panoply of carbohydrate-active enzymes and secondary metabolites.</title>
        <authorList>
            <person name="Sorensen T."/>
            <person name="Petersen C."/>
            <person name="Muurmann A.T."/>
            <person name="Christiansen J.V."/>
            <person name="Brundto M.L."/>
            <person name="Overgaard C.K."/>
            <person name="Boysen A.T."/>
            <person name="Wollenberg R.D."/>
            <person name="Larsen T.O."/>
            <person name="Sorensen J.L."/>
            <person name="Nielsen K.L."/>
            <person name="Sondergaard T.E."/>
        </authorList>
    </citation>
    <scope>NUCLEOTIDE SEQUENCE [LARGE SCALE GENOMIC DNA]</scope>
    <source>
        <strain evidence="4 5">AAU 773</strain>
    </source>
</reference>
<feature type="region of interest" description="Disordered" evidence="3">
    <location>
        <begin position="362"/>
        <end position="439"/>
    </location>
</feature>
<gene>
    <name evidence="4" type="ORF">PGQ11_009229</name>
</gene>
<dbReference type="InterPro" id="IPR009395">
    <property type="entry name" value="BLOC1S1"/>
</dbReference>
<name>A0ABR2IHF3_9PEZI</name>
<keyword evidence="5" id="KW-1185">Reference proteome</keyword>
<sequence length="529" mass="53912">MSTATAGPSTVAPAAPPQPGPASPTVGVVNKSVSATAIASGSKPTSSTEQQENATAASYHSTSSPLSPLSPRTSMAQAMATNVTASGTTSIPSPSSTTTAAGILPSPALSSPGFPSYTTSSPSSRAGSSSAALLQQQHQQQPRSHPGPPPSSIGGNSQATRGGPPSTTNTNTSSAMPPLHAHLPSTTTTLHMTEAREALVATMSNLFDTELQSRASLLHANASQLSRQESDVAKATEGLRKETDKLAKVARDAGRRIKETGNVQNWAEVLERDFLVLEETLRLAREGSEGGYSSSGTGSYWSGSGSEGGSENGDRSRRASVDRGMEEGAAAAAKVAGKATASLNESRLVGPASEMDIDEAVGAGAAATASASGKTVEEVVVQKDDDGADDNEPIAATTDMDVDMDGTSGTPAAATTPGLDSKGNGQEEEMKEQDSGPFSHVDNAIEASIREAMATSMHDDPTEVVARSETTLEGGSTSSVHRKAKEIADYDKMDLDASERSFPSTGRTLSRESVSDVASGSGPLPPAGI</sequence>
<feature type="compositionally biased region" description="Basic and acidic residues" evidence="3">
    <location>
        <begin position="375"/>
        <end position="385"/>
    </location>
</feature>
<feature type="region of interest" description="Disordered" evidence="3">
    <location>
        <begin position="285"/>
        <end position="326"/>
    </location>
</feature>
<feature type="compositionally biased region" description="Low complexity" evidence="3">
    <location>
        <begin position="362"/>
        <end position="374"/>
    </location>
</feature>
<dbReference type="Pfam" id="PF06320">
    <property type="entry name" value="GCN5L1"/>
    <property type="match status" value="1"/>
</dbReference>
<feature type="region of interest" description="Disordered" evidence="3">
    <location>
        <begin position="1"/>
        <end position="184"/>
    </location>
</feature>
<dbReference type="PANTHER" id="PTHR13073">
    <property type="entry name" value="BLOC-1 COMPLEX SUBUNIT 1"/>
    <property type="match status" value="1"/>
</dbReference>
<evidence type="ECO:0000313" key="5">
    <source>
        <dbReference type="Proteomes" id="UP001390339"/>
    </source>
</evidence>
<feature type="compositionally biased region" description="Low complexity" evidence="3">
    <location>
        <begin position="110"/>
        <end position="144"/>
    </location>
</feature>
<dbReference type="PANTHER" id="PTHR13073:SF0">
    <property type="entry name" value="BIOGENESIS OF LYSOSOME-RELATED ORGANELLES COMPLEX 1 SUBUNIT 1"/>
    <property type="match status" value="1"/>
</dbReference>
<feature type="region of interest" description="Disordered" evidence="3">
    <location>
        <begin position="494"/>
        <end position="529"/>
    </location>
</feature>